<reference evidence="8 9" key="1">
    <citation type="journal article" date="2015" name="Genome Announc.">
        <title>Genome Assemblies of Three Soil-Associated Devosia species: D. insulae, D. limi, and D. soli.</title>
        <authorList>
            <person name="Hassan Y.I."/>
            <person name="Lepp D."/>
            <person name="Zhou T."/>
        </authorList>
    </citation>
    <scope>NUCLEOTIDE SEQUENCE [LARGE SCALE GENOMIC DNA]</scope>
    <source>
        <strain evidence="8 9">DS-56</strain>
    </source>
</reference>
<dbReference type="SUPFAM" id="SSF58104">
    <property type="entry name" value="Methyl-accepting chemotaxis protein (MCP) signaling domain"/>
    <property type="match status" value="1"/>
</dbReference>
<dbReference type="Gene3D" id="1.10.287.950">
    <property type="entry name" value="Methyl-accepting chemotaxis protein"/>
    <property type="match status" value="1"/>
</dbReference>
<feature type="transmembrane region" description="Helical" evidence="5">
    <location>
        <begin position="356"/>
        <end position="375"/>
    </location>
</feature>
<dbReference type="GO" id="GO:0006935">
    <property type="term" value="P:chemotaxis"/>
    <property type="evidence" value="ECO:0007669"/>
    <property type="project" value="TreeGrafter"/>
</dbReference>
<feature type="domain" description="HAMP" evidence="7">
    <location>
        <begin position="377"/>
        <end position="430"/>
    </location>
</feature>
<keyword evidence="9" id="KW-1185">Reference proteome</keyword>
<evidence type="ECO:0000256" key="3">
    <source>
        <dbReference type="ARBA" id="ARBA00029447"/>
    </source>
</evidence>
<dbReference type="PROSITE" id="PS50111">
    <property type="entry name" value="CHEMOTAXIS_TRANSDUC_2"/>
    <property type="match status" value="1"/>
</dbReference>
<evidence type="ECO:0000313" key="9">
    <source>
        <dbReference type="Proteomes" id="UP000095463"/>
    </source>
</evidence>
<name>A0A1E5XRZ7_9HYPH</name>
<dbReference type="GO" id="GO:0007165">
    <property type="term" value="P:signal transduction"/>
    <property type="evidence" value="ECO:0007669"/>
    <property type="project" value="UniProtKB-KW"/>
</dbReference>
<dbReference type="GO" id="GO:0005886">
    <property type="term" value="C:plasma membrane"/>
    <property type="evidence" value="ECO:0007669"/>
    <property type="project" value="TreeGrafter"/>
</dbReference>
<dbReference type="CDD" id="cd18773">
    <property type="entry name" value="PDC1_HK_sensor"/>
    <property type="match status" value="1"/>
</dbReference>
<dbReference type="InterPro" id="IPR051310">
    <property type="entry name" value="MCP_chemotaxis"/>
</dbReference>
<dbReference type="Pfam" id="PF18947">
    <property type="entry name" value="HAMP_2"/>
    <property type="match status" value="1"/>
</dbReference>
<dbReference type="PANTHER" id="PTHR43531:SF14">
    <property type="entry name" value="METHYL-ACCEPTING CHEMOTAXIS PROTEIN I-RELATED"/>
    <property type="match status" value="1"/>
</dbReference>
<dbReference type="CDD" id="cd11386">
    <property type="entry name" value="MCP_signal"/>
    <property type="match status" value="1"/>
</dbReference>
<dbReference type="EMBL" id="LAJE02000163">
    <property type="protein sequence ID" value="OEO31274.1"/>
    <property type="molecule type" value="Genomic_DNA"/>
</dbReference>
<feature type="domain" description="HAMP" evidence="7">
    <location>
        <begin position="455"/>
        <end position="501"/>
    </location>
</feature>
<accession>A0A1E5XRZ7</accession>
<keyword evidence="5" id="KW-0812">Transmembrane</keyword>
<proteinExistence type="inferred from homology"/>
<dbReference type="SMART" id="SM00304">
    <property type="entry name" value="HAMP"/>
    <property type="match status" value="2"/>
</dbReference>
<dbReference type="Gene3D" id="1.10.8.500">
    <property type="entry name" value="HAMP domain in histidine kinase"/>
    <property type="match status" value="1"/>
</dbReference>
<evidence type="ECO:0000313" key="8">
    <source>
        <dbReference type="EMBL" id="OEO31274.1"/>
    </source>
</evidence>
<organism evidence="8 9">
    <name type="scientific">Devosia insulae DS-56</name>
    <dbReference type="NCBI Taxonomy" id="1116389"/>
    <lineage>
        <taxon>Bacteria</taxon>
        <taxon>Pseudomonadati</taxon>
        <taxon>Pseudomonadota</taxon>
        <taxon>Alphaproteobacteria</taxon>
        <taxon>Hyphomicrobiales</taxon>
        <taxon>Devosiaceae</taxon>
        <taxon>Devosia</taxon>
    </lineage>
</organism>
<dbReference type="RefSeq" id="WP_069909529.1">
    <property type="nucleotide sequence ID" value="NZ_LAJE02000163.1"/>
</dbReference>
<dbReference type="Pfam" id="PF00015">
    <property type="entry name" value="MCPsignal"/>
    <property type="match status" value="1"/>
</dbReference>
<comment type="similarity">
    <text evidence="3">Belongs to the methyl-accepting chemotaxis (MCP) protein family.</text>
</comment>
<dbReference type="CDD" id="cd06225">
    <property type="entry name" value="HAMP"/>
    <property type="match status" value="1"/>
</dbReference>
<evidence type="ECO:0000259" key="6">
    <source>
        <dbReference type="PROSITE" id="PS50111"/>
    </source>
</evidence>
<dbReference type="Pfam" id="PF00672">
    <property type="entry name" value="HAMP"/>
    <property type="match status" value="1"/>
</dbReference>
<keyword evidence="4" id="KW-0807">Transducer</keyword>
<dbReference type="FunFam" id="1.10.287.950:FF:000001">
    <property type="entry name" value="Methyl-accepting chemotaxis sensory transducer"/>
    <property type="match status" value="1"/>
</dbReference>
<gene>
    <name evidence="8" type="ORF">VW23_017040</name>
</gene>
<protein>
    <recommendedName>
        <fullName evidence="10">Chemotaxis protein</fullName>
    </recommendedName>
</protein>
<dbReference type="PANTHER" id="PTHR43531">
    <property type="entry name" value="PROTEIN ICFG"/>
    <property type="match status" value="1"/>
</dbReference>
<comment type="subcellular location">
    <subcellularLocation>
        <location evidence="1">Membrane</location>
    </subcellularLocation>
</comment>
<keyword evidence="5" id="KW-0472">Membrane</keyword>
<sequence length="840" mass="89343">MGWFPRFKIAQKLPLALVGSALLVSAGVGIASYLIGSSTVDQMSIRQMQMAAGDRVKSFETYLGTIEADLVNQAAAESVQTTLRDFAIGWGQFATSKPAADPIATLRGNYIDNNPNSAGSRQALDTPAQAPGAKKWNYDFLHSKVHPNFRRQLEARGYSDLFLFDPKGNLVYSVMKNDDFARNFAEGGELADSGLGRAFRSAAALTEPGKVAFEDLSLYAVAGMPASFLATPVFDARNKLIGVMAIEMPIGPINLMLQDNANLGQTGESILVGADKLMRSDSVFSTGNDTLSASYDYPVADAALAGNRADGVTTDYRGMRMIATALPVEFNGAKWAMVTTMSEDEAFAPVAEMRNMMLLVGAGLLAVAAVVGLLFSRSISKPISRLTETMGALAEGKLDTEVKGAGRSDEIGDMAKAVQVFKENALKVTEMTEGERAASIQRRADRTQMMQELQKAFGEVVDAAISGDFTKRVEAEFPDQELNALAHGVNELVATVDRGMSETAEVLAALAHTDLTQRVRGDYQGAFLRLKTDTNAVAEKLGEIVMGLKQTSRSLKTATGEILSGANDLSERTTKQAATIEETSAAMEQLSGTVLANAERAKDASNVAATVTRTAEDGGQVMHRATEAMERITHSSGKISNIIGMIDDIAFQTNLLALNASVEAARAGDAGKGFAVVAVEVRRLAQSAASASSEVKVLIEQSGSEVKGGSKLVAEAAAKLEAMLVAARSSNELMDSIARASQEQASAIEEVNAAVRTMDEMTQHNAALVEETNAAIEQTEAQATELDRIVEVFRTGDAGSVRAVEPPAKGIRALQDKVRVAAKSYLSRGNAAVDKDWAEF</sequence>
<keyword evidence="5" id="KW-1133">Transmembrane helix</keyword>
<evidence type="ECO:0008006" key="10">
    <source>
        <dbReference type="Google" id="ProtNLM"/>
    </source>
</evidence>
<evidence type="ECO:0000256" key="4">
    <source>
        <dbReference type="PROSITE-ProRule" id="PRU00284"/>
    </source>
</evidence>
<dbReference type="AlphaFoldDB" id="A0A1E5XRZ7"/>
<evidence type="ECO:0000256" key="2">
    <source>
        <dbReference type="ARBA" id="ARBA00022481"/>
    </source>
</evidence>
<dbReference type="PROSITE" id="PS50885">
    <property type="entry name" value="HAMP"/>
    <property type="match status" value="2"/>
</dbReference>
<evidence type="ECO:0000259" key="7">
    <source>
        <dbReference type="PROSITE" id="PS50885"/>
    </source>
</evidence>
<dbReference type="GO" id="GO:0004888">
    <property type="term" value="F:transmembrane signaling receptor activity"/>
    <property type="evidence" value="ECO:0007669"/>
    <property type="project" value="TreeGrafter"/>
</dbReference>
<dbReference type="SUPFAM" id="SSF158472">
    <property type="entry name" value="HAMP domain-like"/>
    <property type="match status" value="1"/>
</dbReference>
<evidence type="ECO:0000256" key="1">
    <source>
        <dbReference type="ARBA" id="ARBA00004370"/>
    </source>
</evidence>
<dbReference type="OrthoDB" id="8320983at2"/>
<feature type="domain" description="Methyl-accepting transducer" evidence="6">
    <location>
        <begin position="551"/>
        <end position="780"/>
    </location>
</feature>
<dbReference type="InterPro" id="IPR004089">
    <property type="entry name" value="MCPsignal_dom"/>
</dbReference>
<dbReference type="Gene3D" id="3.30.450.20">
    <property type="entry name" value="PAS domain"/>
    <property type="match status" value="1"/>
</dbReference>
<keyword evidence="2" id="KW-0488">Methylation</keyword>
<comment type="caution">
    <text evidence="8">The sequence shown here is derived from an EMBL/GenBank/DDBJ whole genome shotgun (WGS) entry which is preliminary data.</text>
</comment>
<evidence type="ECO:0000256" key="5">
    <source>
        <dbReference type="SAM" id="Phobius"/>
    </source>
</evidence>
<dbReference type="SMART" id="SM00283">
    <property type="entry name" value="MA"/>
    <property type="match status" value="1"/>
</dbReference>
<dbReference type="Proteomes" id="UP000095463">
    <property type="component" value="Unassembled WGS sequence"/>
</dbReference>
<dbReference type="InterPro" id="IPR003660">
    <property type="entry name" value="HAMP_dom"/>
</dbReference>